<gene>
    <name evidence="8" type="primary">nuoL3</name>
    <name evidence="8" type="ordered locus">SGR_787</name>
</gene>
<dbReference type="GO" id="GO:0016020">
    <property type="term" value="C:membrane"/>
    <property type="evidence" value="ECO:0007669"/>
    <property type="project" value="UniProtKB-SubCell"/>
</dbReference>
<dbReference type="eggNOG" id="COG1009">
    <property type="taxonomic scope" value="Bacteria"/>
</dbReference>
<feature type="transmembrane region" description="Helical" evidence="6">
    <location>
        <begin position="283"/>
        <end position="302"/>
    </location>
</feature>
<evidence type="ECO:0000256" key="6">
    <source>
        <dbReference type="SAM" id="Phobius"/>
    </source>
</evidence>
<evidence type="ECO:0000256" key="3">
    <source>
        <dbReference type="ARBA" id="ARBA00022989"/>
    </source>
</evidence>
<accession>B1VSR2</accession>
<feature type="transmembrane region" description="Helical" evidence="6">
    <location>
        <begin position="463"/>
        <end position="481"/>
    </location>
</feature>
<feature type="transmembrane region" description="Helical" evidence="6">
    <location>
        <begin position="378"/>
        <end position="403"/>
    </location>
</feature>
<evidence type="ECO:0000256" key="4">
    <source>
        <dbReference type="ARBA" id="ARBA00023136"/>
    </source>
</evidence>
<dbReference type="InterPro" id="IPR003945">
    <property type="entry name" value="NU5C-like"/>
</dbReference>
<dbReference type="RefSeq" id="WP_012378069.1">
    <property type="nucleotide sequence ID" value="NC_010572.1"/>
</dbReference>
<name>B1VSR2_STRGG</name>
<dbReference type="Pfam" id="PF00361">
    <property type="entry name" value="Proton_antipo_M"/>
    <property type="match status" value="1"/>
</dbReference>
<sequence>MLLLILLALPLTAGLLLPAARGGRCPVVAGVLAAMGTLVVAVAVAVERPAGQAPLLAGVPAGFGVDGLSAVLVVLVAAVLPACLIVAAAEPELRTGRFSGLMLVFTGAMLATVTATTLAPLLMAWEVMGATSWALIGYRLDDRGATRAANVAFLTTRTADLGLYVAGGALLAGGAAAMALDDTATLDGGWLHLAVAGFVLAALGKSAQLPFSFWLSGAMRGPSPVSALLHSATMVAAGGYLLLRLAPALEAAGWAGPLVAWIGVVTALLMGLVAVVQDDLKQLLAASTCSQIGFIVLAAGTAGTQAGLLQMVAHAAAKSLLFLIAGLWLAALGTRSLSGGLRGAAHRHPAVGAAFTVAALALAGLPPLGLWVSKDAVLAAAAATSPALYAAGLAAALVAACYSGRALWWVWQPAPDNGPHRMRVPMTATAVTAVLAAAAAGAGLLVYGPLSLHPDPAPHPGELAVSAVLAAVGLLIARRWAARTPAARPPTPWLRLEPAARRGIARPVLRLAALLARADDQVLARVPERAAHAVLTLARHTDGHGERAVEGAVSGVADGARALGRAARRPQTGQLHQYYAQASTGFILLGALAVVVIVVR</sequence>
<organism evidence="8 9">
    <name type="scientific">Streptomyces griseus subsp. griseus (strain JCM 4626 / CBS 651.72 / NBRC 13350 / KCC S-0626 / ISP 5235)</name>
    <dbReference type="NCBI Taxonomy" id="455632"/>
    <lineage>
        <taxon>Bacteria</taxon>
        <taxon>Bacillati</taxon>
        <taxon>Actinomycetota</taxon>
        <taxon>Actinomycetes</taxon>
        <taxon>Kitasatosporales</taxon>
        <taxon>Streptomycetaceae</taxon>
        <taxon>Streptomyces</taxon>
    </lineage>
</organism>
<feature type="transmembrane region" description="Helical" evidence="6">
    <location>
        <begin position="424"/>
        <end position="448"/>
    </location>
</feature>
<dbReference type="PRINTS" id="PR01434">
    <property type="entry name" value="NADHDHGNASE5"/>
</dbReference>
<comment type="subcellular location">
    <subcellularLocation>
        <location evidence="1">Endomembrane system</location>
        <topology evidence="1">Multi-pass membrane protein</topology>
    </subcellularLocation>
    <subcellularLocation>
        <location evidence="5">Membrane</location>
        <topology evidence="5">Multi-pass membrane protein</topology>
    </subcellularLocation>
</comment>
<feature type="transmembrane region" description="Helical" evidence="6">
    <location>
        <begin position="578"/>
        <end position="599"/>
    </location>
</feature>
<feature type="transmembrane region" description="Helical" evidence="6">
    <location>
        <begin position="68"/>
        <end position="89"/>
    </location>
</feature>
<feature type="transmembrane region" description="Helical" evidence="6">
    <location>
        <begin position="98"/>
        <end position="116"/>
    </location>
</feature>
<feature type="transmembrane region" description="Helical" evidence="6">
    <location>
        <begin position="308"/>
        <end position="330"/>
    </location>
</feature>
<dbReference type="PATRIC" id="fig|455632.4.peg.775"/>
<feature type="transmembrane region" description="Helical" evidence="6">
    <location>
        <begin position="227"/>
        <end position="246"/>
    </location>
</feature>
<dbReference type="HOGENOM" id="CLU_007100_6_3_11"/>
<dbReference type="Gene3D" id="1.20.5.2700">
    <property type="match status" value="1"/>
</dbReference>
<keyword evidence="4 6" id="KW-0472">Membrane</keyword>
<feature type="transmembrane region" description="Helical" evidence="6">
    <location>
        <begin position="161"/>
        <end position="180"/>
    </location>
</feature>
<dbReference type="GO" id="GO:0003954">
    <property type="term" value="F:NADH dehydrogenase activity"/>
    <property type="evidence" value="ECO:0007669"/>
    <property type="project" value="TreeGrafter"/>
</dbReference>
<dbReference type="PANTHER" id="PTHR42829:SF2">
    <property type="entry name" value="NADH-UBIQUINONE OXIDOREDUCTASE CHAIN 5"/>
    <property type="match status" value="1"/>
</dbReference>
<keyword evidence="2 5" id="KW-0812">Transmembrane</keyword>
<dbReference type="AlphaFoldDB" id="B1VSR2"/>
<proteinExistence type="predicted"/>
<dbReference type="GO" id="GO:0008137">
    <property type="term" value="F:NADH dehydrogenase (ubiquinone) activity"/>
    <property type="evidence" value="ECO:0007669"/>
    <property type="project" value="InterPro"/>
</dbReference>
<evidence type="ECO:0000313" key="9">
    <source>
        <dbReference type="Proteomes" id="UP000001685"/>
    </source>
</evidence>
<evidence type="ECO:0000313" key="8">
    <source>
        <dbReference type="EMBL" id="BAG17616.1"/>
    </source>
</evidence>
<dbReference type="PANTHER" id="PTHR42829">
    <property type="entry name" value="NADH-UBIQUINONE OXIDOREDUCTASE CHAIN 5"/>
    <property type="match status" value="1"/>
</dbReference>
<dbReference type="GO" id="GO:0015990">
    <property type="term" value="P:electron transport coupled proton transport"/>
    <property type="evidence" value="ECO:0007669"/>
    <property type="project" value="TreeGrafter"/>
</dbReference>
<dbReference type="EMBL" id="AP009493">
    <property type="protein sequence ID" value="BAG17616.1"/>
    <property type="molecule type" value="Genomic_DNA"/>
</dbReference>
<feature type="transmembrane region" description="Helical" evidence="6">
    <location>
        <begin position="122"/>
        <end position="140"/>
    </location>
</feature>
<dbReference type="GO" id="GO:0042773">
    <property type="term" value="P:ATP synthesis coupled electron transport"/>
    <property type="evidence" value="ECO:0007669"/>
    <property type="project" value="InterPro"/>
</dbReference>
<keyword evidence="3 6" id="KW-1133">Transmembrane helix</keyword>
<feature type="transmembrane region" description="Helical" evidence="6">
    <location>
        <begin position="351"/>
        <end position="372"/>
    </location>
</feature>
<evidence type="ECO:0000256" key="1">
    <source>
        <dbReference type="ARBA" id="ARBA00004127"/>
    </source>
</evidence>
<dbReference type="GO" id="GO:0012505">
    <property type="term" value="C:endomembrane system"/>
    <property type="evidence" value="ECO:0007669"/>
    <property type="project" value="UniProtKB-SubCell"/>
</dbReference>
<dbReference type="Proteomes" id="UP000001685">
    <property type="component" value="Chromosome"/>
</dbReference>
<evidence type="ECO:0000256" key="5">
    <source>
        <dbReference type="RuleBase" id="RU000320"/>
    </source>
</evidence>
<protein>
    <submittedName>
        <fullName evidence="8">NADH dehydrogenase chain L</fullName>
    </submittedName>
</protein>
<dbReference type="InterPro" id="IPR001750">
    <property type="entry name" value="ND/Mrp_TM"/>
</dbReference>
<feature type="transmembrane region" description="Helical" evidence="6">
    <location>
        <begin position="258"/>
        <end position="276"/>
    </location>
</feature>
<feature type="transmembrane region" description="Helical" evidence="6">
    <location>
        <begin position="192"/>
        <end position="215"/>
    </location>
</feature>
<feature type="domain" description="NADH:quinone oxidoreductase/Mrp antiporter transmembrane" evidence="7">
    <location>
        <begin position="116"/>
        <end position="389"/>
    </location>
</feature>
<dbReference type="KEGG" id="sgr:SGR_787"/>
<evidence type="ECO:0000259" key="7">
    <source>
        <dbReference type="Pfam" id="PF00361"/>
    </source>
</evidence>
<reference evidence="9" key="1">
    <citation type="journal article" date="2008" name="J. Bacteriol.">
        <title>Genome sequence of the streptomycin-producing microorganism Streptomyces griseus IFO 13350.</title>
        <authorList>
            <person name="Ohnishi Y."/>
            <person name="Ishikawa J."/>
            <person name="Hara H."/>
            <person name="Suzuki H."/>
            <person name="Ikenoya M."/>
            <person name="Ikeda H."/>
            <person name="Yamashita A."/>
            <person name="Hattori M."/>
            <person name="Horinouchi S."/>
        </authorList>
    </citation>
    <scope>NUCLEOTIDE SEQUENCE [LARGE SCALE GENOMIC DNA]</scope>
    <source>
        <strain evidence="9">JCM 4626 / NBRC 13350</strain>
    </source>
</reference>
<evidence type="ECO:0000256" key="2">
    <source>
        <dbReference type="ARBA" id="ARBA00022692"/>
    </source>
</evidence>